<proteinExistence type="predicted"/>
<evidence type="ECO:0000256" key="1">
    <source>
        <dbReference type="SAM" id="MobiDB-lite"/>
    </source>
</evidence>
<dbReference type="InterPro" id="IPR003615">
    <property type="entry name" value="HNH_nuc"/>
</dbReference>
<keyword evidence="3" id="KW-0255">Endonuclease</keyword>
<dbReference type="EMBL" id="RCWJ01000004">
    <property type="protein sequence ID" value="RLQ81328.1"/>
    <property type="molecule type" value="Genomic_DNA"/>
</dbReference>
<feature type="region of interest" description="Disordered" evidence="1">
    <location>
        <begin position="1"/>
        <end position="60"/>
    </location>
</feature>
<sequence length="600" mass="65420">MNDDAEFIDPPPPDGRPSDEQFLDEIPPYWLQPRELPPDDGPTDEVLPLEIPDDEPFPDDLRTNDVLPDEWSLDGYPSDDELLIDMPSDFGDDDPLESPPTQNALNADALSALVDGIVTVDELISRAHATRALLIDQARAWSEVTARSVVVLGPPHTDAEVQDLARRSFTWELSSALRIPESTASSLISDSETLAHQLPATLEALAEGQISYRHAQAMVDQVLTLPSDARADFEEKVLPAAKSLTAAKFTARARKLRERTHPESITNRKRTAFERRRMEFQADLDGMAWINLYQPAATAVAFYNSVRAEAMALQRDDEPRTLTQLSLDVAVDHLLESVQQKLPLGAAPRLECGCPAPDDGVGCGAGRVGSDAASADAGPACADADPAGANIDGSTTPTTEVEDAAQSMPRRERKHRRGGALRGFRPTVIVTVPVMTLLGKSDEPAELEGYGPIDPETARQLAGEAKSFMRLLVHPETGVPLSLGRDKYKVPKDLRLALELRDGTCRGYGCNRSAAECDIDHTVDWQFAGKSDYVNLASLCPPHHKLKHQTAWTVKQTGGGFLEWTSPLKRKYVTAPEVVLPIWPPETTSGQSDGTESAPF</sequence>
<evidence type="ECO:0000313" key="3">
    <source>
        <dbReference type="EMBL" id="RLQ81328.1"/>
    </source>
</evidence>
<accession>A0A3L7ISW0</accession>
<dbReference type="RefSeq" id="WP_121660238.1">
    <property type="nucleotide sequence ID" value="NZ_BMEK01000003.1"/>
</dbReference>
<evidence type="ECO:0000313" key="4">
    <source>
        <dbReference type="Proteomes" id="UP000282460"/>
    </source>
</evidence>
<keyword evidence="4" id="KW-1185">Reference proteome</keyword>
<dbReference type="SMART" id="SM00507">
    <property type="entry name" value="HNHc"/>
    <property type="match status" value="1"/>
</dbReference>
<dbReference type="Pfam" id="PF02720">
    <property type="entry name" value="DUF222"/>
    <property type="match status" value="2"/>
</dbReference>
<feature type="domain" description="HNH nuclease" evidence="2">
    <location>
        <begin position="493"/>
        <end position="545"/>
    </location>
</feature>
<name>A0A3L7ISW0_9MICO</name>
<organism evidence="3 4">
    <name type="scientific">Mycetocola zhadangensis</name>
    <dbReference type="NCBI Taxonomy" id="1164595"/>
    <lineage>
        <taxon>Bacteria</taxon>
        <taxon>Bacillati</taxon>
        <taxon>Actinomycetota</taxon>
        <taxon>Actinomycetes</taxon>
        <taxon>Micrococcales</taxon>
        <taxon>Microbacteriaceae</taxon>
        <taxon>Mycetocola</taxon>
    </lineage>
</organism>
<keyword evidence="3" id="KW-0378">Hydrolase</keyword>
<reference evidence="3 4" key="1">
    <citation type="submission" date="2018-10" db="EMBL/GenBank/DDBJ databases">
        <authorList>
            <person name="Li J."/>
        </authorList>
    </citation>
    <scope>NUCLEOTIDE SEQUENCE [LARGE SCALE GENOMIC DNA]</scope>
    <source>
        <strain evidence="3 4">ZD1-4</strain>
    </source>
</reference>
<dbReference type="AlphaFoldDB" id="A0A3L7ISW0"/>
<dbReference type="CDD" id="cd00085">
    <property type="entry name" value="HNHc"/>
    <property type="match status" value="1"/>
</dbReference>
<comment type="caution">
    <text evidence="3">The sequence shown here is derived from an EMBL/GenBank/DDBJ whole genome shotgun (WGS) entry which is preliminary data.</text>
</comment>
<dbReference type="Proteomes" id="UP000282460">
    <property type="component" value="Unassembled WGS sequence"/>
</dbReference>
<feature type="region of interest" description="Disordered" evidence="1">
    <location>
        <begin position="387"/>
        <end position="418"/>
    </location>
</feature>
<gene>
    <name evidence="3" type="ORF">D9V28_13250</name>
</gene>
<dbReference type="InterPro" id="IPR003870">
    <property type="entry name" value="DUF222"/>
</dbReference>
<evidence type="ECO:0000259" key="2">
    <source>
        <dbReference type="SMART" id="SM00507"/>
    </source>
</evidence>
<protein>
    <submittedName>
        <fullName evidence="3">HNH endonuclease</fullName>
    </submittedName>
</protein>
<keyword evidence="3" id="KW-0540">Nuclease</keyword>
<dbReference type="OrthoDB" id="3261064at2"/>
<dbReference type="GO" id="GO:0004519">
    <property type="term" value="F:endonuclease activity"/>
    <property type="evidence" value="ECO:0007669"/>
    <property type="project" value="UniProtKB-KW"/>
</dbReference>